<evidence type="ECO:0000256" key="1">
    <source>
        <dbReference type="ARBA" id="ARBA00023054"/>
    </source>
</evidence>
<dbReference type="GO" id="GO:0070530">
    <property type="term" value="F:K63-linked polyubiquitin modification-dependent protein binding"/>
    <property type="evidence" value="ECO:0000318"/>
    <property type="project" value="GO_Central"/>
</dbReference>
<dbReference type="Pfam" id="PF16516">
    <property type="entry name" value="CC2-LZ"/>
    <property type="match status" value="1"/>
</dbReference>
<reference evidence="5" key="3">
    <citation type="submission" date="2025-08" db="UniProtKB">
        <authorList>
            <consortium name="Ensembl"/>
        </authorList>
    </citation>
    <scope>IDENTIFICATION</scope>
</reference>
<dbReference type="PANTHER" id="PTHR31553:SF1">
    <property type="entry name" value="NF-KAPPA-B ESSENTIAL MODULATOR"/>
    <property type="match status" value="1"/>
</dbReference>
<dbReference type="KEGG" id="cin:100184680"/>
<dbReference type="Ensembl" id="ENSCINT00000017954.3">
    <property type="protein sequence ID" value="ENSCINP00000017954.3"/>
    <property type="gene ID" value="ENSCING00000008819.3"/>
</dbReference>
<evidence type="ECO:0000259" key="3">
    <source>
        <dbReference type="Pfam" id="PF11577"/>
    </source>
</evidence>
<dbReference type="Pfam" id="PF11577">
    <property type="entry name" value="NEMO"/>
    <property type="match status" value="1"/>
</dbReference>
<dbReference type="Gene3D" id="1.20.5.390">
    <property type="entry name" value="L1 transposable element, trimerization domain"/>
    <property type="match status" value="1"/>
</dbReference>
<protein>
    <submittedName>
        <fullName evidence="5">NF-kappa-B essential modulator</fullName>
    </submittedName>
</protein>
<dbReference type="Gene3D" id="1.20.5.990">
    <property type="entry name" value="Nemo cc2-lz domain - 1d5 darpin complex"/>
    <property type="match status" value="1"/>
</dbReference>
<dbReference type="FunFam" id="1.20.5.990:FF:000003">
    <property type="entry name" value="NF-kappa-B essential modulator isoform X1"/>
    <property type="match status" value="1"/>
</dbReference>
<dbReference type="GO" id="GO:0043122">
    <property type="term" value="P:regulation of canonical NF-kappaB signal transduction"/>
    <property type="evidence" value="ECO:0000318"/>
    <property type="project" value="GO_Central"/>
</dbReference>
<accession>A0A1W2WHU3</accession>
<dbReference type="Proteomes" id="UP000008144">
    <property type="component" value="Chromosome 7"/>
</dbReference>
<dbReference type="InterPro" id="IPR032419">
    <property type="entry name" value="CC2-LZ_dom"/>
</dbReference>
<dbReference type="GeneTree" id="ENSGT00730000113835"/>
<feature type="domain" description="NF-kappa-B essential modulator NEMO N-terminal" evidence="3">
    <location>
        <begin position="34"/>
        <end position="71"/>
    </location>
</feature>
<feature type="coiled-coil region" evidence="2">
    <location>
        <begin position="148"/>
        <end position="234"/>
    </location>
</feature>
<gene>
    <name evidence="5" type="primary">LOC100184680</name>
</gene>
<reference evidence="6" key="1">
    <citation type="journal article" date="2002" name="Science">
        <title>The draft genome of Ciona intestinalis: insights into chordate and vertebrate origins.</title>
        <authorList>
            <person name="Dehal P."/>
            <person name="Satou Y."/>
            <person name="Campbell R.K."/>
            <person name="Chapman J."/>
            <person name="Degnan B."/>
            <person name="De Tomaso A."/>
            <person name="Davidson B."/>
            <person name="Di Gregorio A."/>
            <person name="Gelpke M."/>
            <person name="Goodstein D.M."/>
            <person name="Harafuji N."/>
            <person name="Hastings K.E."/>
            <person name="Ho I."/>
            <person name="Hotta K."/>
            <person name="Huang W."/>
            <person name="Kawashima T."/>
            <person name="Lemaire P."/>
            <person name="Martinez D."/>
            <person name="Meinertzhagen I.A."/>
            <person name="Necula S."/>
            <person name="Nonaka M."/>
            <person name="Putnam N."/>
            <person name="Rash S."/>
            <person name="Saiga H."/>
            <person name="Satake M."/>
            <person name="Terry A."/>
            <person name="Yamada L."/>
            <person name="Wang H.G."/>
            <person name="Awazu S."/>
            <person name="Azumi K."/>
            <person name="Boore J."/>
            <person name="Branno M."/>
            <person name="Chin-Bow S."/>
            <person name="DeSantis R."/>
            <person name="Doyle S."/>
            <person name="Francino P."/>
            <person name="Keys D.N."/>
            <person name="Haga S."/>
            <person name="Hayashi H."/>
            <person name="Hino K."/>
            <person name="Imai K.S."/>
            <person name="Inaba K."/>
            <person name="Kano S."/>
            <person name="Kobayashi K."/>
            <person name="Kobayashi M."/>
            <person name="Lee B.I."/>
            <person name="Makabe K.W."/>
            <person name="Manohar C."/>
            <person name="Matassi G."/>
            <person name="Medina M."/>
            <person name="Mochizuki Y."/>
            <person name="Mount S."/>
            <person name="Morishita T."/>
            <person name="Miura S."/>
            <person name="Nakayama A."/>
            <person name="Nishizaka S."/>
            <person name="Nomoto H."/>
            <person name="Ohta F."/>
            <person name="Oishi K."/>
            <person name="Rigoutsos I."/>
            <person name="Sano M."/>
            <person name="Sasaki A."/>
            <person name="Sasakura Y."/>
            <person name="Shoguchi E."/>
            <person name="Shin-i T."/>
            <person name="Spagnuolo A."/>
            <person name="Stainier D."/>
            <person name="Suzuki M.M."/>
            <person name="Tassy O."/>
            <person name="Takatori N."/>
            <person name="Tokuoka M."/>
            <person name="Yagi K."/>
            <person name="Yoshizaki F."/>
            <person name="Wada S."/>
            <person name="Zhang C."/>
            <person name="Hyatt P.D."/>
            <person name="Larimer F."/>
            <person name="Detter C."/>
            <person name="Doggett N."/>
            <person name="Glavina T."/>
            <person name="Hawkins T."/>
            <person name="Richardson P."/>
            <person name="Lucas S."/>
            <person name="Kohara Y."/>
            <person name="Levine M."/>
            <person name="Satoh N."/>
            <person name="Rokhsar D.S."/>
        </authorList>
    </citation>
    <scope>NUCLEOTIDE SEQUENCE [LARGE SCALE GENOMIC DNA]</scope>
</reference>
<dbReference type="PANTHER" id="PTHR31553">
    <property type="entry name" value="NF-KAPPA-B ESSENTIAL MODULATOR"/>
    <property type="match status" value="1"/>
</dbReference>
<keyword evidence="1 2" id="KW-0175">Coiled coil</keyword>
<dbReference type="InterPro" id="IPR021063">
    <property type="entry name" value="NEMO_N"/>
</dbReference>
<reference evidence="5" key="4">
    <citation type="submission" date="2025-09" db="UniProtKB">
        <authorList>
            <consortium name="Ensembl"/>
        </authorList>
    </citation>
    <scope>IDENTIFICATION</scope>
</reference>
<keyword evidence="6" id="KW-1185">Reference proteome</keyword>
<dbReference type="OMA" id="TCWMSRP"/>
<dbReference type="InParanoid" id="F7BJ31"/>
<evidence type="ECO:0000313" key="5">
    <source>
        <dbReference type="Ensembl" id="ENSCINP00000017954.3"/>
    </source>
</evidence>
<feature type="coiled-coil region" evidence="2">
    <location>
        <begin position="270"/>
        <end position="441"/>
    </location>
</feature>
<dbReference type="InterPro" id="IPR051301">
    <property type="entry name" value="Optineurin/NFkB_EssMod"/>
</dbReference>
<organism evidence="5 6">
    <name type="scientific">Ciona intestinalis</name>
    <name type="common">Transparent sea squirt</name>
    <name type="synonym">Ascidia intestinalis</name>
    <dbReference type="NCBI Taxonomy" id="7719"/>
    <lineage>
        <taxon>Eukaryota</taxon>
        <taxon>Metazoa</taxon>
        <taxon>Chordata</taxon>
        <taxon>Tunicata</taxon>
        <taxon>Ascidiacea</taxon>
        <taxon>Phlebobranchia</taxon>
        <taxon>Cionidae</taxon>
        <taxon>Ciona</taxon>
    </lineage>
</organism>
<dbReference type="RefSeq" id="XP_002128869.1">
    <property type="nucleotide sequence ID" value="XM_002128833.5"/>
</dbReference>
<reference evidence="5" key="2">
    <citation type="journal article" date="2008" name="Genome Biol.">
        <title>Improved genome assembly and evidence-based global gene model set for the chordate Ciona intestinalis: new insight into intron and operon populations.</title>
        <authorList>
            <person name="Satou Y."/>
            <person name="Mineta K."/>
            <person name="Ogasawara M."/>
            <person name="Sasakura Y."/>
            <person name="Shoguchi E."/>
            <person name="Ueno K."/>
            <person name="Yamada L."/>
            <person name="Matsumoto J."/>
            <person name="Wasserscheid J."/>
            <person name="Dewar K."/>
            <person name="Wiley G.B."/>
            <person name="Macmil S.L."/>
            <person name="Roe B.A."/>
            <person name="Zeller R.W."/>
            <person name="Hastings K.E."/>
            <person name="Lemaire P."/>
            <person name="Lindquist E."/>
            <person name="Endo T."/>
            <person name="Hotta K."/>
            <person name="Inaba K."/>
        </authorList>
    </citation>
    <scope>NUCLEOTIDE SEQUENCE [LARGE SCALE GENOMIC DNA]</scope>
    <source>
        <strain evidence="5">wild type</strain>
    </source>
</reference>
<dbReference type="EMBL" id="EAAA01002485">
    <property type="status" value="NOT_ANNOTATED_CDS"/>
    <property type="molecule type" value="Genomic_DNA"/>
</dbReference>
<proteinExistence type="predicted"/>
<dbReference type="FunCoup" id="F7BJ31">
    <property type="interactions" value="3"/>
</dbReference>
<evidence type="ECO:0000256" key="2">
    <source>
        <dbReference type="SAM" id="Coils"/>
    </source>
</evidence>
<name>F7BJ31_CIOIN</name>
<dbReference type="GeneID" id="100184680"/>
<evidence type="ECO:0000313" key="6">
    <source>
        <dbReference type="Proteomes" id="UP000008144"/>
    </source>
</evidence>
<dbReference type="GO" id="GO:0005737">
    <property type="term" value="C:cytoplasm"/>
    <property type="evidence" value="ECO:0000318"/>
    <property type="project" value="GO_Central"/>
</dbReference>
<dbReference type="GO" id="GO:0005634">
    <property type="term" value="C:nucleus"/>
    <property type="evidence" value="ECO:0000318"/>
    <property type="project" value="GO_Central"/>
</dbReference>
<dbReference type="AlphaFoldDB" id="F7BJ31"/>
<dbReference type="HOGENOM" id="CLU_615305_0_0_1"/>
<evidence type="ECO:0000259" key="4">
    <source>
        <dbReference type="Pfam" id="PF16516"/>
    </source>
</evidence>
<feature type="domain" description="NF-kappa-B essential modulator NEMO CC2-LZ" evidence="4">
    <location>
        <begin position="326"/>
        <end position="432"/>
    </location>
</feature>
<accession>F7BJ31</accession>
<sequence>MSTQSLSSYDPDQLTSGTYMGLPLPSTMLNSMLSQLLDNLITGNQDLKQTIKVNNEELYSKCESLLKWKKDVDDKVKKLFDTCDRARVKVQSMKEQNALLLGENTRLKIQLEQPTNKPAENGEVDDVTEEQMVGNRMEETQRRYMQVVGSIENQLKEVMAERDTLKQSCLKLRNDNQTLQSTIQSDRIQLEQLHQMHEDKQLLVNRINGLENDIELYKRRHADSEKTEKELKRQFHSLVEENKVFQKQGLDLKLQNDAARKEINDLGIIISHKNDQVQQVEKEKQNLQEAKDKIISKQKNEVQEKCRAIDDLFVEYNNVREQKDRLTAEHALWKSQRSEYDNVYAQLICAEESLQKKDREIKELGEQVKKEGKETLMKMKKLEENVSFFKAQADVFRQDFLIEREDRGKLHDTNLQLQASLYEKERIVDQLKNQLEQYRYDAMRR</sequence>